<feature type="domain" description="HAT C-terminal dimerisation" evidence="1">
    <location>
        <begin position="499"/>
        <end position="551"/>
    </location>
</feature>
<evidence type="ECO:0000313" key="2">
    <source>
        <dbReference type="EMBL" id="KAK5853452.1"/>
    </source>
</evidence>
<protein>
    <recommendedName>
        <fullName evidence="1">HAT C-terminal dimerisation domain-containing protein</fullName>
    </recommendedName>
</protein>
<reference evidence="2 3" key="1">
    <citation type="journal article" date="2023" name="Genes (Basel)">
        <title>Chromosome-Level Genome Assembly and Circadian Gene Repertoire of the Patagonia Blennie Eleginops maclovinus-The Closest Ancestral Proxy of Antarctic Cryonotothenioids.</title>
        <authorList>
            <person name="Cheng C.C."/>
            <person name="Rivera-Colon A.G."/>
            <person name="Minhas B.F."/>
            <person name="Wilson L."/>
            <person name="Rayamajhi N."/>
            <person name="Vargas-Chacoff L."/>
            <person name="Catchen J.M."/>
        </authorList>
    </citation>
    <scope>NUCLEOTIDE SEQUENCE [LARGE SCALE GENOMIC DNA]</scope>
    <source>
        <strain evidence="2">JMC-PN-2008</strain>
    </source>
</reference>
<reference evidence="2 3" key="2">
    <citation type="journal article" date="2023" name="Mol. Biol. Evol.">
        <title>Genomics of Secondarily Temperate Adaptation in the Only Non-Antarctic Icefish.</title>
        <authorList>
            <person name="Rivera-Colon A.G."/>
            <person name="Rayamajhi N."/>
            <person name="Minhas B.F."/>
            <person name="Madrigal G."/>
            <person name="Bilyk K.T."/>
            <person name="Yoon V."/>
            <person name="Hune M."/>
            <person name="Gregory S."/>
            <person name="Cheng C.H.C."/>
            <person name="Catchen J.M."/>
        </authorList>
    </citation>
    <scope>NUCLEOTIDE SEQUENCE [LARGE SCALE GENOMIC DNA]</scope>
    <source>
        <strain evidence="2">JMC-PN-2008</strain>
    </source>
</reference>
<evidence type="ECO:0000313" key="3">
    <source>
        <dbReference type="Proteomes" id="UP001346869"/>
    </source>
</evidence>
<comment type="caution">
    <text evidence="2">The sequence shown here is derived from an EMBL/GenBank/DDBJ whole genome shotgun (WGS) entry which is preliminary data.</text>
</comment>
<dbReference type="Proteomes" id="UP001346869">
    <property type="component" value="Unassembled WGS sequence"/>
</dbReference>
<dbReference type="InterPro" id="IPR008906">
    <property type="entry name" value="HATC_C_dom"/>
</dbReference>
<name>A0AAN8AFV0_ELEMC</name>
<dbReference type="AlphaFoldDB" id="A0AAN8AFV0"/>
<dbReference type="InterPro" id="IPR012337">
    <property type="entry name" value="RNaseH-like_sf"/>
</dbReference>
<evidence type="ECO:0000259" key="1">
    <source>
        <dbReference type="Pfam" id="PF05699"/>
    </source>
</evidence>
<proteinExistence type="predicted"/>
<dbReference type="SUPFAM" id="SSF53098">
    <property type="entry name" value="Ribonuclease H-like"/>
    <property type="match status" value="2"/>
</dbReference>
<gene>
    <name evidence="2" type="ORF">PBY51_014602</name>
</gene>
<dbReference type="GO" id="GO:0046983">
    <property type="term" value="F:protein dimerization activity"/>
    <property type="evidence" value="ECO:0007669"/>
    <property type="project" value="InterPro"/>
</dbReference>
<dbReference type="Pfam" id="PF05699">
    <property type="entry name" value="Dimer_Tnp_hAT"/>
    <property type="match status" value="1"/>
</dbReference>
<keyword evidence="3" id="KW-1185">Reference proteome</keyword>
<organism evidence="2 3">
    <name type="scientific">Eleginops maclovinus</name>
    <name type="common">Patagonian blennie</name>
    <name type="synonym">Eleginus maclovinus</name>
    <dbReference type="NCBI Taxonomy" id="56733"/>
    <lineage>
        <taxon>Eukaryota</taxon>
        <taxon>Metazoa</taxon>
        <taxon>Chordata</taxon>
        <taxon>Craniata</taxon>
        <taxon>Vertebrata</taxon>
        <taxon>Euteleostomi</taxon>
        <taxon>Actinopterygii</taxon>
        <taxon>Neopterygii</taxon>
        <taxon>Teleostei</taxon>
        <taxon>Neoteleostei</taxon>
        <taxon>Acanthomorphata</taxon>
        <taxon>Eupercaria</taxon>
        <taxon>Perciformes</taxon>
        <taxon>Notothenioidei</taxon>
        <taxon>Eleginopidae</taxon>
        <taxon>Eleginops</taxon>
    </lineage>
</organism>
<dbReference type="PANTHER" id="PTHR46880">
    <property type="entry name" value="RAS-ASSOCIATING DOMAIN-CONTAINING PROTEIN"/>
    <property type="match status" value="1"/>
</dbReference>
<dbReference type="PANTHER" id="PTHR46880:SF5">
    <property type="entry name" value="DUF4371 DOMAIN-CONTAINING PROTEIN"/>
    <property type="match status" value="1"/>
</dbReference>
<accession>A0AAN8AFV0</accession>
<dbReference type="EMBL" id="JAUZQC010000019">
    <property type="protein sequence ID" value="KAK5853452.1"/>
    <property type="molecule type" value="Genomic_DNA"/>
</dbReference>
<sequence>MHRQKASRGPSQRPFIELPCTNYRRDALDQHLGSTNHISCVGITAQSSRSLPINEAFQPILNLEHEAIIGGFKCLYWLVKHEIAHHTNYPALLDLADLLGCEYFAKLKIDQRTNYRSHRIVDEMLQILGEVVEEPILEAIKSSKAIGLEIDESTDISVTKQLDLHVRYTDKEGRMFCQFLDLVSIPDGTAITIAEAVKEVIIRKEIPQDRIFGLGTDGAAVMTGRRNGTAKLLTDSWPGLVSVHCAAHRLALACKDAADGVPYMKIFRKHLQDLHLYFRNSANRTSALKAAASVLGVEDLKVTEVKDTRFVAAVHLQSDILPYLAQLSKLFQKEDINFMAIKNHVPVTIETLRIIKAAGERQPEGSFLAQVEEKVANLNISAEEDRVRRGTALPTDTLWARFQTQVMEPYIDGLIEHLELRFQQLGILGAFSSLGPQGPQADESRAISDLQLLAKQFPPISEMALLQEWQSYKVLITTGILKDKSQLEIMTAMASGYDELHLLYPNLSLLSAIALTIPVSSVNCERDFSAMNRIKTDLRNRLQGNSLTACMKMSINGPQVKDLQYSRALEIVFSKPRRIACSDATCQLCH</sequence>